<protein>
    <submittedName>
        <fullName evidence="3">Uncharacterized protein</fullName>
    </submittedName>
</protein>
<accession>A0A6C0CS72</accession>
<proteinExistence type="predicted"/>
<organism evidence="3">
    <name type="scientific">viral metagenome</name>
    <dbReference type="NCBI Taxonomy" id="1070528"/>
    <lineage>
        <taxon>unclassified sequences</taxon>
        <taxon>metagenomes</taxon>
        <taxon>organismal metagenomes</taxon>
    </lineage>
</organism>
<evidence type="ECO:0000256" key="2">
    <source>
        <dbReference type="SAM" id="Phobius"/>
    </source>
</evidence>
<keyword evidence="2" id="KW-1133">Transmembrane helix</keyword>
<sequence>MNIKPIYILAVFLGIMCKFYDDIGDNNLYGQLGITDENKPYFNEIMKSLFIIGYTVLSIEYPVFLVGFTALCFAAYLYATKDFNPYDFSCFVSPIVAIPFLKWNKVNEYYKSAAWLLILSILVYLSEAFHSSPEEENREYNNKKLYTRALWGLAGIIGLKYQSVFYIPDDLVAPIIFFTGYNTSSAISQYCFLNGILKSETLNIGSELGNERDPSITKKEVTESREKEKEEDQYDKQSQEEE</sequence>
<keyword evidence="2" id="KW-0812">Transmembrane</keyword>
<dbReference type="EMBL" id="MN739469">
    <property type="protein sequence ID" value="QHT06544.1"/>
    <property type="molecule type" value="Genomic_DNA"/>
</dbReference>
<evidence type="ECO:0000313" key="3">
    <source>
        <dbReference type="EMBL" id="QHT06544.1"/>
    </source>
</evidence>
<feature type="transmembrane region" description="Helical" evidence="2">
    <location>
        <begin position="49"/>
        <end position="77"/>
    </location>
</feature>
<feature type="transmembrane region" description="Helical" evidence="2">
    <location>
        <begin position="113"/>
        <end position="129"/>
    </location>
</feature>
<reference evidence="3" key="1">
    <citation type="journal article" date="2020" name="Nature">
        <title>Giant virus diversity and host interactions through global metagenomics.</title>
        <authorList>
            <person name="Schulz F."/>
            <person name="Roux S."/>
            <person name="Paez-Espino D."/>
            <person name="Jungbluth S."/>
            <person name="Walsh D.A."/>
            <person name="Denef V.J."/>
            <person name="McMahon K.D."/>
            <person name="Konstantinidis K.T."/>
            <person name="Eloe-Fadrosh E.A."/>
            <person name="Kyrpides N.C."/>
            <person name="Woyke T."/>
        </authorList>
    </citation>
    <scope>NUCLEOTIDE SEQUENCE</scope>
    <source>
        <strain evidence="3">GVMAG-M-3300021425-30</strain>
    </source>
</reference>
<feature type="region of interest" description="Disordered" evidence="1">
    <location>
        <begin position="207"/>
        <end position="242"/>
    </location>
</feature>
<name>A0A6C0CS72_9ZZZZ</name>
<feature type="transmembrane region" description="Helical" evidence="2">
    <location>
        <begin position="149"/>
        <end position="167"/>
    </location>
</feature>
<dbReference type="AlphaFoldDB" id="A0A6C0CS72"/>
<feature type="compositionally biased region" description="Basic and acidic residues" evidence="1">
    <location>
        <begin position="209"/>
        <end position="242"/>
    </location>
</feature>
<keyword evidence="2" id="KW-0472">Membrane</keyword>
<evidence type="ECO:0000256" key="1">
    <source>
        <dbReference type="SAM" id="MobiDB-lite"/>
    </source>
</evidence>